<protein>
    <submittedName>
        <fullName evidence="7">4,5-DOPA dioxygenase extradiol</fullName>
        <ecNumber evidence="7">1.13.11.29</ecNumber>
    </submittedName>
</protein>
<dbReference type="PANTHER" id="PTHR30096">
    <property type="entry name" value="4,5-DOPA DIOXYGENASE EXTRADIOL-LIKE PROTEIN"/>
    <property type="match status" value="1"/>
</dbReference>
<reference evidence="7" key="1">
    <citation type="submission" date="2019-08" db="EMBL/GenBank/DDBJ databases">
        <authorList>
            <person name="Kucharzyk K."/>
            <person name="Murdoch R.W."/>
            <person name="Higgins S."/>
            <person name="Loffler F."/>
        </authorList>
    </citation>
    <scope>NUCLEOTIDE SEQUENCE</scope>
</reference>
<evidence type="ECO:0000256" key="3">
    <source>
        <dbReference type="ARBA" id="ARBA00022723"/>
    </source>
</evidence>
<keyword evidence="5 7" id="KW-0560">Oxidoreductase</keyword>
<feature type="domain" description="Extradiol ring-cleavage dioxygenase class III enzyme subunit B" evidence="6">
    <location>
        <begin position="1"/>
        <end position="115"/>
    </location>
</feature>
<accession>A0A645GYC8</accession>
<organism evidence="7">
    <name type="scientific">bioreactor metagenome</name>
    <dbReference type="NCBI Taxonomy" id="1076179"/>
    <lineage>
        <taxon>unclassified sequences</taxon>
        <taxon>metagenomes</taxon>
        <taxon>ecological metagenomes</taxon>
    </lineage>
</organism>
<dbReference type="EMBL" id="VSSQ01082425">
    <property type="protein sequence ID" value="MPN31052.1"/>
    <property type="molecule type" value="Genomic_DNA"/>
</dbReference>
<comment type="similarity">
    <text evidence="2">Belongs to the DODA-type extradiol aromatic ring-opening dioxygenase family.</text>
</comment>
<sequence>MEYPAPGDPRLAEEVAGLFQPGEVATDLRWGLDHGAWSVLRHLYPMADVPVVQLSIDYNAEMQQHHQIAKQLLTLRENGVLIIGSGNIVHNLGMADWDNQQNGYEWALNANEKIKGWIEKSDFDSMFNYKNQGRELQLAVPTPEHFIPALYVMSLRQESEGVEFFNDKTVLGAISMTSFLIR</sequence>
<evidence type="ECO:0000256" key="4">
    <source>
        <dbReference type="ARBA" id="ARBA00022833"/>
    </source>
</evidence>
<keyword evidence="4" id="KW-0862">Zinc</keyword>
<evidence type="ECO:0000256" key="2">
    <source>
        <dbReference type="ARBA" id="ARBA00007581"/>
    </source>
</evidence>
<dbReference type="InterPro" id="IPR014436">
    <property type="entry name" value="Extradiol_dOase_DODA"/>
</dbReference>
<dbReference type="SUPFAM" id="SSF53213">
    <property type="entry name" value="LigB-like"/>
    <property type="match status" value="1"/>
</dbReference>
<dbReference type="GO" id="GO:0050297">
    <property type="term" value="F:stizolobate synthase activity"/>
    <property type="evidence" value="ECO:0007669"/>
    <property type="project" value="UniProtKB-EC"/>
</dbReference>
<name>A0A645GYC8_9ZZZZ</name>
<evidence type="ECO:0000256" key="1">
    <source>
        <dbReference type="ARBA" id="ARBA00001947"/>
    </source>
</evidence>
<evidence type="ECO:0000256" key="5">
    <source>
        <dbReference type="ARBA" id="ARBA00023002"/>
    </source>
</evidence>
<comment type="cofactor">
    <cofactor evidence="1">
        <name>Zn(2+)</name>
        <dbReference type="ChEBI" id="CHEBI:29105"/>
    </cofactor>
</comment>
<dbReference type="EC" id="1.13.11.29" evidence="7"/>
<dbReference type="Gene3D" id="3.40.830.10">
    <property type="entry name" value="LigB-like"/>
    <property type="match status" value="1"/>
</dbReference>
<comment type="caution">
    <text evidence="7">The sequence shown here is derived from an EMBL/GenBank/DDBJ whole genome shotgun (WGS) entry which is preliminary data.</text>
</comment>
<dbReference type="AlphaFoldDB" id="A0A645GYC8"/>
<gene>
    <name evidence="7" type="primary">ygiD_24</name>
    <name evidence="7" type="ORF">SDC9_178525</name>
</gene>
<proteinExistence type="inferred from homology"/>
<dbReference type="CDD" id="cd07363">
    <property type="entry name" value="45_DOPA_Dioxygenase"/>
    <property type="match status" value="1"/>
</dbReference>
<keyword evidence="7" id="KW-0223">Dioxygenase</keyword>
<evidence type="ECO:0000259" key="6">
    <source>
        <dbReference type="Pfam" id="PF02900"/>
    </source>
</evidence>
<keyword evidence="3" id="KW-0479">Metal-binding</keyword>
<evidence type="ECO:0000313" key="7">
    <source>
        <dbReference type="EMBL" id="MPN31052.1"/>
    </source>
</evidence>
<dbReference type="PANTHER" id="PTHR30096:SF0">
    <property type="entry name" value="4,5-DOPA DIOXYGENASE EXTRADIOL-LIKE PROTEIN"/>
    <property type="match status" value="1"/>
</dbReference>
<dbReference type="GO" id="GO:0008270">
    <property type="term" value="F:zinc ion binding"/>
    <property type="evidence" value="ECO:0007669"/>
    <property type="project" value="InterPro"/>
</dbReference>
<dbReference type="GO" id="GO:0008198">
    <property type="term" value="F:ferrous iron binding"/>
    <property type="evidence" value="ECO:0007669"/>
    <property type="project" value="InterPro"/>
</dbReference>
<dbReference type="InterPro" id="IPR004183">
    <property type="entry name" value="Xdiol_dOase_suB"/>
</dbReference>
<dbReference type="Pfam" id="PF02900">
    <property type="entry name" value="LigB"/>
    <property type="match status" value="1"/>
</dbReference>